<dbReference type="InterPro" id="IPR029058">
    <property type="entry name" value="AB_hydrolase_fold"/>
</dbReference>
<protein>
    <recommendedName>
        <fullName evidence="2">AB hydrolase-1 domain-containing protein</fullName>
    </recommendedName>
</protein>
<feature type="domain" description="AB hydrolase-1" evidence="2">
    <location>
        <begin position="91"/>
        <end position="375"/>
    </location>
</feature>
<dbReference type="InterPro" id="IPR000073">
    <property type="entry name" value="AB_hydrolase_1"/>
</dbReference>
<comment type="caution">
    <text evidence="3">The sequence shown here is derived from an EMBL/GenBank/DDBJ whole genome shotgun (WGS) entry which is preliminary data.</text>
</comment>
<name>A0ABR3W1X7_9PEZI</name>
<evidence type="ECO:0000313" key="3">
    <source>
        <dbReference type="EMBL" id="KAL1851022.1"/>
    </source>
</evidence>
<organism evidence="3 4">
    <name type="scientific">Diaporthe australafricana</name>
    <dbReference type="NCBI Taxonomy" id="127596"/>
    <lineage>
        <taxon>Eukaryota</taxon>
        <taxon>Fungi</taxon>
        <taxon>Dikarya</taxon>
        <taxon>Ascomycota</taxon>
        <taxon>Pezizomycotina</taxon>
        <taxon>Sordariomycetes</taxon>
        <taxon>Sordariomycetidae</taxon>
        <taxon>Diaporthales</taxon>
        <taxon>Diaporthaceae</taxon>
        <taxon>Diaporthe</taxon>
    </lineage>
</organism>
<evidence type="ECO:0000259" key="2">
    <source>
        <dbReference type="Pfam" id="PF00561"/>
    </source>
</evidence>
<evidence type="ECO:0000256" key="1">
    <source>
        <dbReference type="SAM" id="MobiDB-lite"/>
    </source>
</evidence>
<dbReference type="Gene3D" id="3.40.50.1820">
    <property type="entry name" value="alpha/beta hydrolase"/>
    <property type="match status" value="1"/>
</dbReference>
<evidence type="ECO:0000313" key="4">
    <source>
        <dbReference type="Proteomes" id="UP001583177"/>
    </source>
</evidence>
<proteinExistence type="predicted"/>
<accession>A0ABR3W1X7</accession>
<dbReference type="Pfam" id="PF00561">
    <property type="entry name" value="Abhydrolase_1"/>
    <property type="match status" value="1"/>
</dbReference>
<dbReference type="InterPro" id="IPR052370">
    <property type="entry name" value="Meta-cleavage_hydrolase"/>
</dbReference>
<dbReference type="SUPFAM" id="SSF53474">
    <property type="entry name" value="alpha/beta-Hydrolases"/>
    <property type="match status" value="1"/>
</dbReference>
<dbReference type="PANTHER" id="PTHR43139">
    <property type="entry name" value="SI:DKEY-122A22.2"/>
    <property type="match status" value="1"/>
</dbReference>
<gene>
    <name evidence="3" type="ORF">Daus18300_012691</name>
</gene>
<feature type="compositionally biased region" description="Polar residues" evidence="1">
    <location>
        <begin position="45"/>
        <end position="55"/>
    </location>
</feature>
<dbReference type="Proteomes" id="UP001583177">
    <property type="component" value="Unassembled WGS sequence"/>
</dbReference>
<dbReference type="EMBL" id="JAWRVE010000178">
    <property type="protein sequence ID" value="KAL1851022.1"/>
    <property type="molecule type" value="Genomic_DNA"/>
</dbReference>
<feature type="region of interest" description="Disordered" evidence="1">
    <location>
        <begin position="43"/>
        <end position="67"/>
    </location>
</feature>
<reference evidence="3 4" key="1">
    <citation type="journal article" date="2024" name="IMA Fungus">
        <title>IMA Genome - F19 : A genome assembly and annotation guide to empower mycologists, including annotated draft genome sequences of Ceratocystis pirilliformis, Diaporthe australafricana, Fusarium ophioides, Paecilomyces lecythidis, and Sporothrix stenoceras.</title>
        <authorList>
            <person name="Aylward J."/>
            <person name="Wilson A.M."/>
            <person name="Visagie C.M."/>
            <person name="Spraker J."/>
            <person name="Barnes I."/>
            <person name="Buitendag C."/>
            <person name="Ceriani C."/>
            <person name="Del Mar Angel L."/>
            <person name="du Plessis D."/>
            <person name="Fuchs T."/>
            <person name="Gasser K."/>
            <person name="Kramer D."/>
            <person name="Li W."/>
            <person name="Munsamy K."/>
            <person name="Piso A."/>
            <person name="Price J.L."/>
            <person name="Sonnekus B."/>
            <person name="Thomas C."/>
            <person name="van der Nest A."/>
            <person name="van Dijk A."/>
            <person name="van Heerden A."/>
            <person name="van Vuuren N."/>
            <person name="Yilmaz N."/>
            <person name="Duong T.A."/>
            <person name="van der Merwe N.A."/>
            <person name="Wingfield M.J."/>
            <person name="Wingfield B.D."/>
        </authorList>
    </citation>
    <scope>NUCLEOTIDE SEQUENCE [LARGE SCALE GENOMIC DNA]</scope>
    <source>
        <strain evidence="3 4">CMW 18300</strain>
    </source>
</reference>
<dbReference type="PANTHER" id="PTHR43139:SF65">
    <property type="entry name" value="HYDROLASE FAMILY PROTEIN, PUTATIVE (AFU_ORTHOLOGUE AFUA_6G07060)-RELATED"/>
    <property type="match status" value="1"/>
</dbReference>
<keyword evidence="4" id="KW-1185">Reference proteome</keyword>
<sequence length="400" mass="43909">MEIRIDGLMGRSMLSAALICLPAALILRRILFLKETDKIIKSPKHTTPSSLSPTDVSPLPYPPDALPGSRDVPTPYGNIHVFEFGPSDGERVLFLHGLSTPCVSASSTAVALASKGYRVMLFDLFGRGWSDTPDPEDVDYDERLYASQIMMAVASSEVSWTGNAFAGGNGGFHIVGYSFGGGLAANFASWFPHLVRSLVLIAPSGLLKRSDISWRTRLLYSRFWLAEKLLHYLYRRRLEPKYATIEEGSDSDAKKTGDPFDDAVISSAQANSTVASIMSWQLRHHEGFVSAIISSLRYGPIYERYDEWRKLGSMLSARRNDSSLPGLIGGKVLLVFGSSDQIVRNEKIMLDVEAILGGGAFQVEVLEAGHEIGIVKGAEVAEVANMFWTESLQDRADKQI</sequence>